<accession>A0A8A5UF81</accession>
<dbReference type="InterPro" id="IPR041657">
    <property type="entry name" value="HTH_17"/>
</dbReference>
<dbReference type="Proteomes" id="UP000595053">
    <property type="component" value="Chromosome"/>
</dbReference>
<evidence type="ECO:0000313" key="2">
    <source>
        <dbReference type="EMBL" id="QOR45542.1"/>
    </source>
</evidence>
<gene>
    <name evidence="2" type="ORF">INS88_09860</name>
</gene>
<dbReference type="InterPro" id="IPR009061">
    <property type="entry name" value="DNA-bd_dom_put_sf"/>
</dbReference>
<dbReference type="InterPro" id="IPR010093">
    <property type="entry name" value="SinI_DNA-bd"/>
</dbReference>
<accession>A0A7M1QTT1</accession>
<name>A0A7M1QTT1_9ACTO</name>
<reference evidence="2 3" key="1">
    <citation type="submission" date="2020-10" db="EMBL/GenBank/DDBJ databases">
        <title>Trueperella pecoris sp. nov. isolated from bovine and porcine specimens.</title>
        <authorList>
            <person name="Schoenecker L."/>
            <person name="Schnydrig P."/>
            <person name="Brodard I."/>
            <person name="Thomann A."/>
            <person name="Hemphill A."/>
            <person name="Rodriguez-Campos S."/>
            <person name="Perreten V."/>
            <person name="Jores J."/>
            <person name="Kittl S."/>
        </authorList>
    </citation>
    <scope>NUCLEOTIDE SEQUENCE [LARGE SCALE GENOMIC DNA]</scope>
    <source>
        <strain evidence="2 3">15A0121</strain>
    </source>
</reference>
<dbReference type="RefSeq" id="WP_193326766.1">
    <property type="nucleotide sequence ID" value="NZ_CP053291.1"/>
</dbReference>
<organism evidence="2 3">
    <name type="scientific">Trueperella pecoris</name>
    <dbReference type="NCBI Taxonomy" id="2733571"/>
    <lineage>
        <taxon>Bacteria</taxon>
        <taxon>Bacillati</taxon>
        <taxon>Actinomycetota</taxon>
        <taxon>Actinomycetes</taxon>
        <taxon>Actinomycetales</taxon>
        <taxon>Actinomycetaceae</taxon>
        <taxon>Trueperella</taxon>
    </lineage>
</organism>
<dbReference type="Gene3D" id="1.10.1660.10">
    <property type="match status" value="1"/>
</dbReference>
<dbReference type="GO" id="GO:0003677">
    <property type="term" value="F:DNA binding"/>
    <property type="evidence" value="ECO:0007669"/>
    <property type="project" value="InterPro"/>
</dbReference>
<dbReference type="AlphaFoldDB" id="A0A7M1QTT1"/>
<evidence type="ECO:0000313" key="3">
    <source>
        <dbReference type="Proteomes" id="UP000595053"/>
    </source>
</evidence>
<dbReference type="NCBIfam" id="TIGR01764">
    <property type="entry name" value="excise"/>
    <property type="match status" value="1"/>
</dbReference>
<protein>
    <submittedName>
        <fullName evidence="2">Helix-turn-helix domain-containing protein</fullName>
    </submittedName>
</protein>
<dbReference type="Pfam" id="PF12728">
    <property type="entry name" value="HTH_17"/>
    <property type="match status" value="1"/>
</dbReference>
<keyword evidence="3" id="KW-1185">Reference proteome</keyword>
<proteinExistence type="predicted"/>
<dbReference type="EMBL" id="CP063213">
    <property type="protein sequence ID" value="QOR45542.1"/>
    <property type="molecule type" value="Genomic_DNA"/>
</dbReference>
<sequence length="75" mass="8106">MATELLTTRQVANLAKVSRQTVARWVADGKVAAVTLPGGQLRFAREDIEAMLTPTIATERSADEGESFPSQEGLF</sequence>
<feature type="domain" description="Helix-turn-helix" evidence="1">
    <location>
        <begin position="5"/>
        <end position="52"/>
    </location>
</feature>
<evidence type="ECO:0000259" key="1">
    <source>
        <dbReference type="Pfam" id="PF12728"/>
    </source>
</evidence>
<dbReference type="SUPFAM" id="SSF46955">
    <property type="entry name" value="Putative DNA-binding domain"/>
    <property type="match status" value="1"/>
</dbReference>